<dbReference type="InterPro" id="IPR011042">
    <property type="entry name" value="6-blade_b-propeller_TolB-like"/>
</dbReference>
<dbReference type="Gene3D" id="2.120.10.30">
    <property type="entry name" value="TolB, C-terminal domain"/>
    <property type="match status" value="1"/>
</dbReference>
<keyword evidence="3" id="KW-1185">Reference proteome</keyword>
<evidence type="ECO:0000313" key="3">
    <source>
        <dbReference type="Proteomes" id="UP001500689"/>
    </source>
</evidence>
<name>A0ABP6Y5K4_9PSEU</name>
<dbReference type="Proteomes" id="UP001500689">
    <property type="component" value="Unassembled WGS sequence"/>
</dbReference>
<dbReference type="RefSeq" id="WP_344867616.1">
    <property type="nucleotide sequence ID" value="NZ_BAAAZN010000021.1"/>
</dbReference>
<protein>
    <submittedName>
        <fullName evidence="2">SMP-30/gluconolactonase/LRE family protein</fullName>
    </submittedName>
</protein>
<comment type="caution">
    <text evidence="2">The sequence shown here is derived from an EMBL/GenBank/DDBJ whole genome shotgun (WGS) entry which is preliminary data.</text>
</comment>
<evidence type="ECO:0000259" key="1">
    <source>
        <dbReference type="Pfam" id="PF08450"/>
    </source>
</evidence>
<dbReference type="PANTHER" id="PTHR47572">
    <property type="entry name" value="LIPOPROTEIN-RELATED"/>
    <property type="match status" value="1"/>
</dbReference>
<evidence type="ECO:0000313" key="2">
    <source>
        <dbReference type="EMBL" id="GAA3576468.1"/>
    </source>
</evidence>
<dbReference type="EMBL" id="BAAAZN010000021">
    <property type="protein sequence ID" value="GAA3576468.1"/>
    <property type="molecule type" value="Genomic_DNA"/>
</dbReference>
<accession>A0ABP6Y5K4</accession>
<reference evidence="3" key="1">
    <citation type="journal article" date="2019" name="Int. J. Syst. Evol. Microbiol.">
        <title>The Global Catalogue of Microorganisms (GCM) 10K type strain sequencing project: providing services to taxonomists for standard genome sequencing and annotation.</title>
        <authorList>
            <consortium name="The Broad Institute Genomics Platform"/>
            <consortium name="The Broad Institute Genome Sequencing Center for Infectious Disease"/>
            <person name="Wu L."/>
            <person name="Ma J."/>
        </authorList>
    </citation>
    <scope>NUCLEOTIDE SEQUENCE [LARGE SCALE GENOMIC DNA]</scope>
    <source>
        <strain evidence="3">JCM 16898</strain>
    </source>
</reference>
<dbReference type="PANTHER" id="PTHR47572:SF5">
    <property type="entry name" value="BLR2277 PROTEIN"/>
    <property type="match status" value="1"/>
</dbReference>
<dbReference type="InterPro" id="IPR013658">
    <property type="entry name" value="SGL"/>
</dbReference>
<gene>
    <name evidence="2" type="ORF">GCM10022222_71490</name>
</gene>
<dbReference type="InterPro" id="IPR051262">
    <property type="entry name" value="SMP-30/CGR1_Lactonase"/>
</dbReference>
<dbReference type="Pfam" id="PF08450">
    <property type="entry name" value="SGL"/>
    <property type="match status" value="1"/>
</dbReference>
<organism evidence="2 3">
    <name type="scientific">Amycolatopsis ultiminotia</name>
    <dbReference type="NCBI Taxonomy" id="543629"/>
    <lineage>
        <taxon>Bacteria</taxon>
        <taxon>Bacillati</taxon>
        <taxon>Actinomycetota</taxon>
        <taxon>Actinomycetes</taxon>
        <taxon>Pseudonocardiales</taxon>
        <taxon>Pseudonocardiaceae</taxon>
        <taxon>Amycolatopsis</taxon>
    </lineage>
</organism>
<sequence>MSRYREGLTLGEGPRWHDGALWVSDPQKGGIWTDNGGTWAFTPLAAQPNGLWFLPDGRLVGAIMREKRVGLWDGAGFGAYADLSGVAAGPLGDMVGDRHGGLYVDDVGYAAHLGEQPRPGRLIHVTPDGRATVAAEDVEFPNGLAIIGDGRTLVVAETWAQRLTAFTIGAGGALSDRRLFADLAAVVHPEARPDGICAAAHGVWVCTLSAHTVALVDESGLLDRIGTGDGQPVACCLDPAGRLFVTVAETGGRSVLEAVAARTLKTHVDVHEPGVRR</sequence>
<feature type="domain" description="SMP-30/Gluconolactonase/LRE-like region" evidence="1">
    <location>
        <begin position="10"/>
        <end position="248"/>
    </location>
</feature>
<dbReference type="SUPFAM" id="SSF63829">
    <property type="entry name" value="Calcium-dependent phosphotriesterase"/>
    <property type="match status" value="1"/>
</dbReference>
<proteinExistence type="predicted"/>